<evidence type="ECO:0000313" key="3">
    <source>
        <dbReference type="Proteomes" id="UP000276260"/>
    </source>
</evidence>
<dbReference type="Pfam" id="PF00497">
    <property type="entry name" value="SBP_bac_3"/>
    <property type="match status" value="1"/>
</dbReference>
<keyword evidence="3" id="KW-1185">Reference proteome</keyword>
<dbReference type="RefSeq" id="WP_046518536.1">
    <property type="nucleotide sequence ID" value="NZ_LAVS01000002.1"/>
</dbReference>
<dbReference type="EMBL" id="RRCF01000004">
    <property type="protein sequence ID" value="RRJ19585.1"/>
    <property type="molecule type" value="Genomic_DNA"/>
</dbReference>
<gene>
    <name evidence="2" type="ORF">EIK76_14125</name>
</gene>
<evidence type="ECO:0000259" key="1">
    <source>
        <dbReference type="Pfam" id="PF00497"/>
    </source>
</evidence>
<dbReference type="Gene3D" id="3.40.190.10">
    <property type="entry name" value="Periplasmic binding protein-like II"/>
    <property type="match status" value="2"/>
</dbReference>
<dbReference type="Proteomes" id="UP000276260">
    <property type="component" value="Unassembled WGS sequence"/>
</dbReference>
<name>A0A3P3QES5_9GAMM</name>
<protein>
    <recommendedName>
        <fullName evidence="1">Solute-binding protein family 3/N-terminal domain-containing protein</fullName>
    </recommendedName>
</protein>
<feature type="domain" description="Solute-binding protein family 3/N-terminal" evidence="1">
    <location>
        <begin position="25"/>
        <end position="240"/>
    </location>
</feature>
<proteinExistence type="predicted"/>
<reference evidence="2 3" key="1">
    <citation type="submission" date="2018-11" db="EMBL/GenBank/DDBJ databases">
        <title>Draft genome analysis of Rheinheimera mesophila isolated from an industrial waste site.</title>
        <authorList>
            <person name="Yu Q."/>
            <person name="Qi Y."/>
            <person name="Zhang H."/>
            <person name="Lu Y."/>
            <person name="Pu J."/>
        </authorList>
    </citation>
    <scope>NUCLEOTIDE SEQUENCE [LARGE SCALE GENOMIC DNA]</scope>
    <source>
        <strain evidence="2 3">IITR13</strain>
    </source>
</reference>
<dbReference type="PANTHER" id="PTHR38834:SF3">
    <property type="entry name" value="SOLUTE-BINDING PROTEIN FAMILY 3_N-TERMINAL DOMAIN-CONTAINING PROTEIN"/>
    <property type="match status" value="1"/>
</dbReference>
<evidence type="ECO:0000313" key="2">
    <source>
        <dbReference type="EMBL" id="RRJ19585.1"/>
    </source>
</evidence>
<dbReference type="SUPFAM" id="SSF53850">
    <property type="entry name" value="Periplasmic binding protein-like II"/>
    <property type="match status" value="1"/>
</dbReference>
<dbReference type="InterPro" id="IPR001638">
    <property type="entry name" value="Solute-binding_3/MltF_N"/>
</dbReference>
<sequence length="262" mass="30188">MRWIVGVIFFLVLSFSLHGKPLRIITVVEPPASYLDSHGQLTGFSVEVVQAIQRSLDDKTVIEVMPEARAIHYARTEPNVIVFSFSRTPKRENEFYWLGQLSVKAWSVYALSSNPIQIESLDQLRNVNAIGVVRGDIREEWLTEQGFSNLHPSVNHQQNIHRLRSGRLDLIAYESQGIQHLLWEEGLESTDIKSVYTLKSSNVYLLMSKPGTDPKLMQRWKTAAEKLRRSGQQQFIAEKWQMILKHYHNIHTEAAEGVLYFE</sequence>
<dbReference type="OrthoDB" id="8587856at2"/>
<dbReference type="PANTHER" id="PTHR38834">
    <property type="entry name" value="PERIPLASMIC SUBSTRATE BINDING PROTEIN FAMILY 3"/>
    <property type="match status" value="1"/>
</dbReference>
<organism evidence="2 3">
    <name type="scientific">Rheinheimera mesophila</name>
    <dbReference type="NCBI Taxonomy" id="1547515"/>
    <lineage>
        <taxon>Bacteria</taxon>
        <taxon>Pseudomonadati</taxon>
        <taxon>Pseudomonadota</taxon>
        <taxon>Gammaproteobacteria</taxon>
        <taxon>Chromatiales</taxon>
        <taxon>Chromatiaceae</taxon>
        <taxon>Rheinheimera</taxon>
    </lineage>
</organism>
<comment type="caution">
    <text evidence="2">The sequence shown here is derived from an EMBL/GenBank/DDBJ whole genome shotgun (WGS) entry which is preliminary data.</text>
</comment>
<accession>A0A3P3QES5</accession>
<dbReference type="AlphaFoldDB" id="A0A3P3QES5"/>